<evidence type="ECO:0000313" key="4">
    <source>
        <dbReference type="EMBL" id="GGD16721.1"/>
    </source>
</evidence>
<evidence type="ECO:0000259" key="3">
    <source>
        <dbReference type="PROSITE" id="PS50853"/>
    </source>
</evidence>
<comment type="caution">
    <text evidence="4">The sequence shown here is derived from an EMBL/GenBank/DDBJ whole genome shotgun (WGS) entry which is preliminary data.</text>
</comment>
<keyword evidence="5" id="KW-1185">Reference proteome</keyword>
<organism evidence="4 5">
    <name type="scientific">Flavobacterium orientale</name>
    <dbReference type="NCBI Taxonomy" id="1756020"/>
    <lineage>
        <taxon>Bacteria</taxon>
        <taxon>Pseudomonadati</taxon>
        <taxon>Bacteroidota</taxon>
        <taxon>Flavobacteriia</taxon>
        <taxon>Flavobacteriales</taxon>
        <taxon>Flavobacteriaceae</taxon>
        <taxon>Flavobacterium</taxon>
    </lineage>
</organism>
<gene>
    <name evidence="4" type="ORF">GCM10011343_04480</name>
</gene>
<protein>
    <recommendedName>
        <fullName evidence="3">Fibronectin type-III domain-containing protein</fullName>
    </recommendedName>
</protein>
<dbReference type="Proteomes" id="UP000625735">
    <property type="component" value="Unassembled WGS sequence"/>
</dbReference>
<dbReference type="EMBL" id="BMFG01000001">
    <property type="protein sequence ID" value="GGD16721.1"/>
    <property type="molecule type" value="Genomic_DNA"/>
</dbReference>
<dbReference type="Pfam" id="PF18962">
    <property type="entry name" value="Por_Secre_tail"/>
    <property type="match status" value="1"/>
</dbReference>
<dbReference type="NCBIfam" id="TIGR04183">
    <property type="entry name" value="Por_Secre_tail"/>
    <property type="match status" value="1"/>
</dbReference>
<dbReference type="InterPro" id="IPR036116">
    <property type="entry name" value="FN3_sf"/>
</dbReference>
<dbReference type="InterPro" id="IPR013783">
    <property type="entry name" value="Ig-like_fold"/>
</dbReference>
<dbReference type="InterPro" id="IPR003961">
    <property type="entry name" value="FN3_dom"/>
</dbReference>
<dbReference type="SUPFAM" id="SSF49265">
    <property type="entry name" value="Fibronectin type III"/>
    <property type="match status" value="3"/>
</dbReference>
<dbReference type="SMART" id="SM00060">
    <property type="entry name" value="FN3"/>
    <property type="match status" value="4"/>
</dbReference>
<reference evidence="4" key="2">
    <citation type="submission" date="2020-09" db="EMBL/GenBank/DDBJ databases">
        <authorList>
            <person name="Sun Q."/>
            <person name="Zhou Y."/>
        </authorList>
    </citation>
    <scope>NUCLEOTIDE SEQUENCE</scope>
    <source>
        <strain evidence="4">CGMCC 1.12506</strain>
    </source>
</reference>
<evidence type="ECO:0000256" key="2">
    <source>
        <dbReference type="SAM" id="SignalP"/>
    </source>
</evidence>
<dbReference type="Gene3D" id="2.60.120.260">
    <property type="entry name" value="Galactose-binding domain-like"/>
    <property type="match status" value="1"/>
</dbReference>
<dbReference type="RefSeq" id="WP_188360878.1">
    <property type="nucleotide sequence ID" value="NZ_BMFG01000001.1"/>
</dbReference>
<dbReference type="Gene3D" id="2.60.40.10">
    <property type="entry name" value="Immunoglobulins"/>
    <property type="match status" value="4"/>
</dbReference>
<proteinExistence type="predicted"/>
<feature type="domain" description="Fibronectin type-III" evidence="3">
    <location>
        <begin position="267"/>
        <end position="355"/>
    </location>
</feature>
<dbReference type="InterPro" id="IPR045474">
    <property type="entry name" value="GEVED"/>
</dbReference>
<reference evidence="4" key="1">
    <citation type="journal article" date="2014" name="Int. J. Syst. Evol. Microbiol.">
        <title>Complete genome sequence of Corynebacterium casei LMG S-19264T (=DSM 44701T), isolated from a smear-ripened cheese.</title>
        <authorList>
            <consortium name="US DOE Joint Genome Institute (JGI-PGF)"/>
            <person name="Walter F."/>
            <person name="Albersmeier A."/>
            <person name="Kalinowski J."/>
            <person name="Ruckert C."/>
        </authorList>
    </citation>
    <scope>NUCLEOTIDE SEQUENCE</scope>
    <source>
        <strain evidence="4">CGMCC 1.12506</strain>
    </source>
</reference>
<feature type="signal peptide" evidence="2">
    <location>
        <begin position="1"/>
        <end position="19"/>
    </location>
</feature>
<dbReference type="CDD" id="cd00063">
    <property type="entry name" value="FN3"/>
    <property type="match status" value="3"/>
</dbReference>
<dbReference type="Pfam" id="PF00041">
    <property type="entry name" value="fn3"/>
    <property type="match status" value="2"/>
</dbReference>
<dbReference type="Pfam" id="PF20009">
    <property type="entry name" value="GEVED"/>
    <property type="match status" value="1"/>
</dbReference>
<dbReference type="InterPro" id="IPR026444">
    <property type="entry name" value="Secre_tail"/>
</dbReference>
<sequence>MKKITLLLFLFTIVFSSKAQLGVYEFTQSTSTYTEITGGTLLGTETTDDQRFLNPDVLAGGFDLTGPGFPIGFDFTFNGEVYDRFAVNANGWISLGKSALTPSVNNGSSSAYTPINSVAVITPEDLTARIAGLGKDIQAQVGATLRIETIGTAPNRELVVQWKNYKKFGTNGEGDNFNFQIRLIETSNEVKIIYGSFVSNANLAQTFQVGLRGAPSNLATNFNSRSSSTDWSATNQSVDAAGSILMNNLIFPSNGLTYTFSIPDCPPPSGLVTTNLTTNSATINWNPLTPTPTTYEYFVSTSNASPVGSGTTTTDTNAAIISLSQNTTYYVFLRSNCASETSQWYLAGTFKTLCDGVADYIQTFEGIPTGVGTLPDCWSRAGTSANVYNTTASVAPMSPPNRLYMNISATTTAYAIVAPFSNLQADTHRFKFKAYATAAGKILQVGYFTNPADVSTFVSLEDYQMPSTTAATATEFTLVPTNVPVGVSQLVFTIFPGTATTIYIDDIKWEVNSTCVEPTALSAVSISNTSANLTWTPGGSETSWDIQWGLQNFTLGSGTIVSGVSNPHTLINLTENTSYKYYVRAVCDGNVLSPWAGPFIFKTQCDDKTEWEENFDSYPSGTNSLPDCWARGGSSILTYVTTGSVLPGSPANRLFMSANGSGATPTETYAMLPLVSNLQANTHRLRFKAYSTSGTDRFVELGYLTDPSDVNTFFFLEEISLPGNTAASAQQFIYTPTGIPAGVKRLALKNPGHPSGTTVAYIDDVFWEVIPTCIEPSAVVVGSVLAESASISWTAPSTAPAEGYEYYLSTSNVQPANDAFATGSVGAGVTTANLTGLNPTTVYYVWVRSVCSTSDKSNWTVIASFTTPCASFTPYYIQNFTTYTNNAALEALCWARFGTGDQTTGPTGGTNSGSWTSDSWLNGPGSTGAARINIYTTTIRGWLVTPIFDLTTGGYQVKYKVGATQFASTGPISSGPTSTMGSDDFVYFMMSTDGGGTWTILETYSATNTPSHLGESKTYNIPSVNTNAVKFAFYGTSGTVTENQDLDFFIDDFEVQTIPVSAPDCATNVTATINANCGNEGTTISWDASSGSDGYKLSIGTTPGGSEVLENFVVGGLTYNHIGNFNTTYYFRVVPFNANGDAIGCVDQSYTTAVNGCYCVSAPPNNDGLGITNVLLGTTNFPTTDVTYFDHSATQVNLIQGSTANLQVTFATGYAYNTFVWIDFNDNLTFDANELVFSGVSLATNPTVYDASFLIPADATLGVHKMRMSTGDANFNTTPNPCYNGNWGVTLDFAVNIEEDLSTGSFDSSNFSAYPNPVKDVFNFAYSNTISDLVIYNLLGQQVLATKPNTTQGQVNMSSLPIGTYLVKVTSENQTKTIKVIKN</sequence>
<evidence type="ECO:0000313" key="5">
    <source>
        <dbReference type="Proteomes" id="UP000625735"/>
    </source>
</evidence>
<keyword evidence="1 2" id="KW-0732">Signal</keyword>
<feature type="domain" description="Fibronectin type-III" evidence="3">
    <location>
        <begin position="775"/>
        <end position="870"/>
    </location>
</feature>
<name>A0A916XVV9_9FLAO</name>
<evidence type="ECO:0000256" key="1">
    <source>
        <dbReference type="ARBA" id="ARBA00022729"/>
    </source>
</evidence>
<feature type="domain" description="Fibronectin type-III" evidence="3">
    <location>
        <begin position="517"/>
        <end position="606"/>
    </location>
</feature>
<accession>A0A916XVV9</accession>
<feature type="chain" id="PRO_5037710517" description="Fibronectin type-III domain-containing protein" evidence="2">
    <location>
        <begin position="20"/>
        <end position="1383"/>
    </location>
</feature>
<dbReference type="PROSITE" id="PS50853">
    <property type="entry name" value="FN3"/>
    <property type="match status" value="3"/>
</dbReference>